<dbReference type="EMBL" id="CP001312">
    <property type="protein sequence ID" value="ADE86716.1"/>
    <property type="molecule type" value="Genomic_DNA"/>
</dbReference>
<gene>
    <name evidence="2" type="ordered locus">RCAP_rcc02989</name>
</gene>
<evidence type="ECO:0000313" key="3">
    <source>
        <dbReference type="Proteomes" id="UP000002361"/>
    </source>
</evidence>
<sequence>MPRLIPLAFALLGLLALVPAPAPAPAETRPLGFGHFLNNDALGDGKDRWQTGSYTLSWLRGPEWQGRLPGRPFEILEYRLSGAVIAPSRLKSLRGDRRYVGKSAVSLHTQFAPTPQTEADLGLGVVWTGPANGLSGVQRQLHDLLGEPRPRAADSQLPNHLYPTVSAEIARPIALGRAELRPFAEARAGDETLLRLGADLAFGQREKGALWLRDEVTGQRHLGIGGTDAGGTAFVLGADVAHVFDSAYLPGGWGVQPEQTRSRLRAGISTRLGRVGLFYGLTWLSREFVGQPEGQLVGSVRLRLRF</sequence>
<dbReference type="HOGENOM" id="CLU_053522_0_0_5"/>
<feature type="signal peptide" evidence="1">
    <location>
        <begin position="1"/>
        <end position="26"/>
    </location>
</feature>
<dbReference type="Gene3D" id="2.40.128.140">
    <property type="entry name" value="Outer membrane protein"/>
    <property type="match status" value="1"/>
</dbReference>
<dbReference type="InterPro" id="IPR037107">
    <property type="entry name" value="Put_OMP_sf"/>
</dbReference>
<evidence type="ECO:0000256" key="1">
    <source>
        <dbReference type="SAM" id="SignalP"/>
    </source>
</evidence>
<dbReference type="InterPro" id="IPR018707">
    <property type="entry name" value="LpxR"/>
</dbReference>
<reference key="1">
    <citation type="submission" date="2008-12" db="EMBL/GenBank/DDBJ databases">
        <title>Complete genome sequence of Rhodobacter capsulatus SB1003.</title>
        <authorList>
            <person name="Strnad H."/>
            <person name="Lapidus A."/>
            <person name="Vlcek C."/>
            <person name="Ulbrich P."/>
            <person name="Paces J."/>
            <person name="Maltsev N."/>
            <person name="Kumar V."/>
            <person name="Kogan Y."/>
            <person name="Milgram A."/>
            <person name="Rebrekov D."/>
            <person name="Mazur M."/>
            <person name="Cox R."/>
            <person name="Kyrpides N."/>
            <person name="Kolar M."/>
            <person name="Sachova J."/>
            <person name="Ridl J."/>
            <person name="Ivanova N."/>
            <person name="Kapatral V."/>
            <person name="Los T."/>
            <person name="Lykidis A."/>
            <person name="Mikhailova N."/>
            <person name="Reznik G."/>
            <person name="Vasieva O."/>
            <person name="Fonstein M."/>
            <person name="Paces V."/>
            <person name="Haselkorn R."/>
        </authorList>
    </citation>
    <scope>NUCLEOTIDE SEQUENCE</scope>
    <source>
        <strain>SB1003</strain>
    </source>
</reference>
<evidence type="ECO:0008006" key="4">
    <source>
        <dbReference type="Google" id="ProtNLM"/>
    </source>
</evidence>
<feature type="chain" id="PRO_5003069404" description="Lipid A deacylase LpxR family protein" evidence="1">
    <location>
        <begin position="27"/>
        <end position="306"/>
    </location>
</feature>
<dbReference type="KEGG" id="rcp:RCAP_rcc02989"/>
<name>D5AQC7_RHOCB</name>
<dbReference type="Proteomes" id="UP000002361">
    <property type="component" value="Chromosome"/>
</dbReference>
<keyword evidence="1" id="KW-0732">Signal</keyword>
<dbReference type="STRING" id="272942.RCAP_rcc02989"/>
<protein>
    <recommendedName>
        <fullName evidence="4">Lipid A deacylase LpxR family protein</fullName>
    </recommendedName>
</protein>
<accession>D5AQC7</accession>
<dbReference type="AlphaFoldDB" id="D5AQC7"/>
<organism evidence="2 3">
    <name type="scientific">Rhodobacter capsulatus (strain ATCC BAA-309 / NBRC 16581 / SB1003)</name>
    <dbReference type="NCBI Taxonomy" id="272942"/>
    <lineage>
        <taxon>Bacteria</taxon>
        <taxon>Pseudomonadati</taxon>
        <taxon>Pseudomonadota</taxon>
        <taxon>Alphaproteobacteria</taxon>
        <taxon>Rhodobacterales</taxon>
        <taxon>Rhodobacter group</taxon>
        <taxon>Rhodobacter</taxon>
    </lineage>
</organism>
<evidence type="ECO:0000313" key="2">
    <source>
        <dbReference type="EMBL" id="ADE86716.1"/>
    </source>
</evidence>
<proteinExistence type="predicted"/>
<dbReference type="eggNOG" id="COG3528">
    <property type="taxonomic scope" value="Bacteria"/>
</dbReference>
<keyword evidence="3" id="KW-1185">Reference proteome</keyword>
<reference evidence="2 3" key="2">
    <citation type="journal article" date="2010" name="J. Bacteriol.">
        <title>Complete genome sequence of the photosynthetic purple nonsulfur bacterium Rhodobacter capsulatus SB 1003.</title>
        <authorList>
            <person name="Strnad H."/>
            <person name="Lapidus A."/>
            <person name="Paces J."/>
            <person name="Ulbrich P."/>
            <person name="Vlcek C."/>
            <person name="Paces V."/>
            <person name="Haselkorn R."/>
        </authorList>
    </citation>
    <scope>NUCLEOTIDE SEQUENCE [LARGE SCALE GENOMIC DNA]</scope>
    <source>
        <strain evidence="3">ATCC BAA-309 / NBRC 16581 / SB1003</strain>
    </source>
</reference>
<dbReference type="OrthoDB" id="7721289at2"/>
<dbReference type="GeneID" id="31491784"/>
<dbReference type="Pfam" id="PF09982">
    <property type="entry name" value="LpxR"/>
    <property type="match status" value="1"/>
</dbReference>
<dbReference type="RefSeq" id="WP_013068689.1">
    <property type="nucleotide sequence ID" value="NC_014034.1"/>
</dbReference>